<name>K0T4W6_THAOC</name>
<comment type="similarity">
    <text evidence="1">Belongs to the glycosyltransferase 90 family.</text>
</comment>
<dbReference type="InterPro" id="IPR051091">
    <property type="entry name" value="O-Glucosyltr/Glycosyltrsf_90"/>
</dbReference>
<dbReference type="InterPro" id="IPR006598">
    <property type="entry name" value="CAP10"/>
</dbReference>
<dbReference type="PANTHER" id="PTHR12203">
    <property type="entry name" value="KDEL LYS-ASP-GLU-LEU CONTAINING - RELATED"/>
    <property type="match status" value="1"/>
</dbReference>
<gene>
    <name evidence="6" type="ORF">THAOC_04592</name>
</gene>
<feature type="domain" description="Glycosyl transferase CAP10" evidence="5">
    <location>
        <begin position="500"/>
        <end position="722"/>
    </location>
</feature>
<organism evidence="6 7">
    <name type="scientific">Thalassiosira oceanica</name>
    <name type="common">Marine diatom</name>
    <dbReference type="NCBI Taxonomy" id="159749"/>
    <lineage>
        <taxon>Eukaryota</taxon>
        <taxon>Sar</taxon>
        <taxon>Stramenopiles</taxon>
        <taxon>Ochrophyta</taxon>
        <taxon>Bacillariophyta</taxon>
        <taxon>Coscinodiscophyceae</taxon>
        <taxon>Thalassiosirophycidae</taxon>
        <taxon>Thalassiosirales</taxon>
        <taxon>Thalassiosiraceae</taxon>
        <taxon>Thalassiosira</taxon>
    </lineage>
</organism>
<dbReference type="OrthoDB" id="48852at2759"/>
<sequence>MGVTPTPRRRRTVVLLASLACLVSFLCNSAIRRRCERNLVNVGHSTTKSSNIRRRKLSLLDPKTVEIKAVASPPRDEVEATGGSERGMQQAPEPEWDEVPVTADRYRESAQQMEDQILQDWAGVNPNPIEPQESAQMDAVNQQSDGQLLVSPTANALQEVSPTGANLDAAAQQPIDQQESAQVAAVNQQSDGQQIISPTANALQEVSPTGANLDAAAQQISTSDSTANAIDPQLKDQLDMQLRENISSQNNGNLDDVQAEIGGAARDAILHDFNAQLEEDLNAALGISVPLLDDNVELPPGSDDAMPRLAAWTPRKVKPYSISDAIRAAKAFHYTLFFFLYDSDNDRFVVIHNVDGCGHGCVRVYDAANFLSRALRLNFPERFAGDVSDDLVMLLSVGSAPRLQQHCVLPESGYCGSGTFAPIMQFGSVFVSDAYLPSMVAMPMTVQPHLPCLEQFKEKGTACSEMNFAYPETTSIVRRGGDRYWEELIPTIVWRGTDVNMLDELLFEMKSPRYDEDLLPYESEGENNEVWAIQRLWEMGHKRLSPRWRGVILSSLAALEALELEELQGAEAGGPVRPWIDVKFTHNFEGGKKIKVKNNKEYTRLSKVRIYAAGKAMGRSDLAKYKYHINFGGASGSPWTQTLEKMALPGMLFHHSTPTKVWYHDLLAPWVHYVPVALDLSDLRQKYDWAEAHPLQAQAIAEEGTKFARWLGSREGMEYAYNWFVVEPLRNVIRAHKTVSKAEGLKAMREMGFEDGFNTVITRCTGTKKNSCEKK</sequence>
<dbReference type="eggNOG" id="KOG2458">
    <property type="taxonomic scope" value="Eukaryota"/>
</dbReference>
<evidence type="ECO:0000259" key="5">
    <source>
        <dbReference type="SMART" id="SM00672"/>
    </source>
</evidence>
<dbReference type="Proteomes" id="UP000266841">
    <property type="component" value="Unassembled WGS sequence"/>
</dbReference>
<dbReference type="AlphaFoldDB" id="K0T4W6"/>
<evidence type="ECO:0000256" key="3">
    <source>
        <dbReference type="SAM" id="MobiDB-lite"/>
    </source>
</evidence>
<accession>K0T4W6</accession>
<dbReference type="EMBL" id="AGNL01004230">
    <property type="protein sequence ID" value="EJK73768.1"/>
    <property type="molecule type" value="Genomic_DNA"/>
</dbReference>
<comment type="caution">
    <text evidence="6">The sequence shown here is derived from an EMBL/GenBank/DDBJ whole genome shotgun (WGS) entry which is preliminary data.</text>
</comment>
<keyword evidence="7" id="KW-1185">Reference proteome</keyword>
<proteinExistence type="inferred from homology"/>
<keyword evidence="4" id="KW-0732">Signal</keyword>
<feature type="chain" id="PRO_5003837638" description="Glycosyl transferase CAP10 domain-containing protein" evidence="4">
    <location>
        <begin position="31"/>
        <end position="775"/>
    </location>
</feature>
<dbReference type="SMART" id="SM00672">
    <property type="entry name" value="CAP10"/>
    <property type="match status" value="1"/>
</dbReference>
<evidence type="ECO:0000313" key="6">
    <source>
        <dbReference type="EMBL" id="EJK73768.1"/>
    </source>
</evidence>
<dbReference type="Pfam" id="PF05686">
    <property type="entry name" value="Glyco_transf_90"/>
    <property type="match status" value="1"/>
</dbReference>
<protein>
    <recommendedName>
        <fullName evidence="5">Glycosyl transferase CAP10 domain-containing protein</fullName>
    </recommendedName>
</protein>
<feature type="signal peptide" evidence="4">
    <location>
        <begin position="1"/>
        <end position="30"/>
    </location>
</feature>
<dbReference type="GO" id="GO:0016740">
    <property type="term" value="F:transferase activity"/>
    <property type="evidence" value="ECO:0007669"/>
    <property type="project" value="UniProtKB-KW"/>
</dbReference>
<evidence type="ECO:0000313" key="7">
    <source>
        <dbReference type="Proteomes" id="UP000266841"/>
    </source>
</evidence>
<evidence type="ECO:0000256" key="2">
    <source>
        <dbReference type="ARBA" id="ARBA00022679"/>
    </source>
</evidence>
<feature type="region of interest" description="Disordered" evidence="3">
    <location>
        <begin position="72"/>
        <end position="99"/>
    </location>
</feature>
<keyword evidence="2" id="KW-0808">Transferase</keyword>
<evidence type="ECO:0000256" key="4">
    <source>
        <dbReference type="SAM" id="SignalP"/>
    </source>
</evidence>
<reference evidence="6 7" key="1">
    <citation type="journal article" date="2012" name="Genome Biol.">
        <title>Genome and low-iron response of an oceanic diatom adapted to chronic iron limitation.</title>
        <authorList>
            <person name="Lommer M."/>
            <person name="Specht M."/>
            <person name="Roy A.S."/>
            <person name="Kraemer L."/>
            <person name="Andreson R."/>
            <person name="Gutowska M.A."/>
            <person name="Wolf J."/>
            <person name="Bergner S.V."/>
            <person name="Schilhabel M.B."/>
            <person name="Klostermeier U.C."/>
            <person name="Beiko R.G."/>
            <person name="Rosenstiel P."/>
            <person name="Hippler M."/>
            <person name="Laroche J."/>
        </authorList>
    </citation>
    <scope>NUCLEOTIDE SEQUENCE [LARGE SCALE GENOMIC DNA]</scope>
    <source>
        <strain evidence="6 7">CCMP1005</strain>
    </source>
</reference>
<dbReference type="PANTHER" id="PTHR12203:SF35">
    <property type="entry name" value="PROTEIN O-GLUCOSYLTRANSFERASE 1"/>
    <property type="match status" value="1"/>
</dbReference>
<evidence type="ECO:0000256" key="1">
    <source>
        <dbReference type="ARBA" id="ARBA00010118"/>
    </source>
</evidence>